<evidence type="ECO:0000313" key="2">
    <source>
        <dbReference type="Proteomes" id="UP000029549"/>
    </source>
</evidence>
<proteinExistence type="predicted"/>
<dbReference type="RefSeq" id="WP_034396933.1">
    <property type="nucleotide sequence ID" value="NZ_AWTO01000206.1"/>
</dbReference>
<sequence length="161" mass="17659">MNGFVVTANPPAKTEEPVVTNDGWFPDMDPAKVRDACRLDGTVTTARLRPALVDAMLSVNDELQLFKASSIEAGHTKLADVPASMVDGKSAKVQQYMRAVHYCLMADLAEAYRNMASLPDGSGKAGHVLERLVVEVDEHRRKQRWAIADLKGGRRSIVELI</sequence>
<gene>
    <name evidence="1" type="ORF">P608_11525</name>
</gene>
<evidence type="ECO:0000313" key="1">
    <source>
        <dbReference type="EMBL" id="KGH12154.1"/>
    </source>
</evidence>
<organism evidence="1 2">
    <name type="scientific">Comamonas thiooxydans</name>
    <dbReference type="NCBI Taxonomy" id="363952"/>
    <lineage>
        <taxon>Bacteria</taxon>
        <taxon>Pseudomonadati</taxon>
        <taxon>Pseudomonadota</taxon>
        <taxon>Betaproteobacteria</taxon>
        <taxon>Burkholderiales</taxon>
        <taxon>Comamonadaceae</taxon>
        <taxon>Comamonas</taxon>
    </lineage>
</organism>
<reference evidence="1 2" key="1">
    <citation type="submission" date="2013-09" db="EMBL/GenBank/DDBJ databases">
        <title>High correlation between genotypes and phenotypes of environmental bacteria Comamonas testosteroni strains.</title>
        <authorList>
            <person name="Liu L."/>
            <person name="Zhu W."/>
            <person name="Xia X."/>
            <person name="Xu B."/>
            <person name="Luo M."/>
            <person name="Wang G."/>
        </authorList>
    </citation>
    <scope>NUCLEOTIDE SEQUENCE [LARGE SCALE GENOMIC DNA]</scope>
    <source>
        <strain evidence="1 2">DF2</strain>
    </source>
</reference>
<accession>A0A0E3CGK5</accession>
<name>A0A0E3CGK5_9BURK</name>
<dbReference type="Proteomes" id="UP000029549">
    <property type="component" value="Unassembled WGS sequence"/>
</dbReference>
<protein>
    <submittedName>
        <fullName evidence="1">Phage head protein</fullName>
    </submittedName>
</protein>
<dbReference type="AlphaFoldDB" id="A0A0E3CGK5"/>
<dbReference type="Pfam" id="PF05926">
    <property type="entry name" value="Phage_GPL"/>
    <property type="match status" value="1"/>
</dbReference>
<dbReference type="InterPro" id="IPR009225">
    <property type="entry name" value="Phage_head_completion_GpL"/>
</dbReference>
<keyword evidence="2" id="KW-1185">Reference proteome</keyword>
<dbReference type="EMBL" id="AWTP01000107">
    <property type="protein sequence ID" value="KGH12154.1"/>
    <property type="molecule type" value="Genomic_DNA"/>
</dbReference>
<comment type="caution">
    <text evidence="1">The sequence shown here is derived from an EMBL/GenBank/DDBJ whole genome shotgun (WGS) entry which is preliminary data.</text>
</comment>